<dbReference type="SUPFAM" id="SSF52540">
    <property type="entry name" value="P-loop containing nucleoside triphosphate hydrolases"/>
    <property type="match status" value="1"/>
</dbReference>
<sequence length="347" mass="37539">MGATVYSWDIEVEVGDRLAVVDERLESMTSGKTKSLIGPPRVLHDDDSPGIGRAVANGKKGTNPVIDFWRDRAVLGQVEAVPDADDDVRAGVAAVRSTLGSMYQLDPIPTRMRAFVPRTDYKLRRHADNFSATLHRLQDRQPEAFGHVQDLVERIVDERVRGLDFSDTSLGDVMVGLREALGPFEAGAEQFTPAREMSDGLLRVLGVALVLLADAELLEVGVPGKRNSAVPAVFVEEIENGLHPSQASLLLDLLVDAVDSSSRQVVATTHSPALLDAAEGSLNESILVCYRDSQTGLSCLVPMVDLPQYPEDMARGSIGDNVTAGRLTGPFRSEQNIHSFDDIFGIA</sequence>
<gene>
    <name evidence="2" type="ORF">JOF33_002359</name>
</gene>
<organism evidence="2 3">
    <name type="scientific">Corynebacterium freneyi</name>
    <dbReference type="NCBI Taxonomy" id="134034"/>
    <lineage>
        <taxon>Bacteria</taxon>
        <taxon>Bacillati</taxon>
        <taxon>Actinomycetota</taxon>
        <taxon>Actinomycetes</taxon>
        <taxon>Mycobacteriales</taxon>
        <taxon>Corynebacteriaceae</taxon>
        <taxon>Corynebacterium</taxon>
    </lineage>
</organism>
<dbReference type="EMBL" id="JAGINY010000001">
    <property type="protein sequence ID" value="MBP2333660.1"/>
    <property type="molecule type" value="Genomic_DNA"/>
</dbReference>
<feature type="domain" description="ATPase AAA-type core" evidence="1">
    <location>
        <begin position="118"/>
        <end position="276"/>
    </location>
</feature>
<dbReference type="Proteomes" id="UP001519305">
    <property type="component" value="Unassembled WGS sequence"/>
</dbReference>
<dbReference type="InterPro" id="IPR027417">
    <property type="entry name" value="P-loop_NTPase"/>
</dbReference>
<comment type="caution">
    <text evidence="2">The sequence shown here is derived from an EMBL/GenBank/DDBJ whole genome shotgun (WGS) entry which is preliminary data.</text>
</comment>
<evidence type="ECO:0000259" key="1">
    <source>
        <dbReference type="Pfam" id="PF13304"/>
    </source>
</evidence>
<evidence type="ECO:0000313" key="2">
    <source>
        <dbReference type="EMBL" id="MBP2333660.1"/>
    </source>
</evidence>
<dbReference type="InterPro" id="IPR003959">
    <property type="entry name" value="ATPase_AAA_core"/>
</dbReference>
<evidence type="ECO:0000313" key="3">
    <source>
        <dbReference type="Proteomes" id="UP001519305"/>
    </source>
</evidence>
<dbReference type="Pfam" id="PF13304">
    <property type="entry name" value="AAA_21"/>
    <property type="match status" value="1"/>
</dbReference>
<keyword evidence="3" id="KW-1185">Reference proteome</keyword>
<accession>A0ABS4UAW5</accession>
<dbReference type="PANTHER" id="PTHR40396">
    <property type="entry name" value="ATPASE-LIKE PROTEIN"/>
    <property type="match status" value="1"/>
</dbReference>
<protein>
    <recommendedName>
        <fullName evidence="1">ATPase AAA-type core domain-containing protein</fullName>
    </recommendedName>
</protein>
<reference evidence="2 3" key="1">
    <citation type="submission" date="2021-03" db="EMBL/GenBank/DDBJ databases">
        <title>Sequencing the genomes of 1000 actinobacteria strains.</title>
        <authorList>
            <person name="Klenk H.-P."/>
        </authorList>
    </citation>
    <scope>NUCLEOTIDE SEQUENCE [LARGE SCALE GENOMIC DNA]</scope>
    <source>
        <strain evidence="2 3">DSM 44506</strain>
    </source>
</reference>
<dbReference type="Gene3D" id="3.40.50.300">
    <property type="entry name" value="P-loop containing nucleotide triphosphate hydrolases"/>
    <property type="match status" value="1"/>
</dbReference>
<proteinExistence type="predicted"/>
<name>A0ABS4UAW5_9CORY</name>
<dbReference type="PANTHER" id="PTHR40396:SF1">
    <property type="entry name" value="ATPASE AAA-TYPE CORE DOMAIN-CONTAINING PROTEIN"/>
    <property type="match status" value="1"/>
</dbReference>